<accession>A0A7C3UX17</accession>
<keyword evidence="1 4" id="KW-0812">Transmembrane</keyword>
<feature type="transmembrane region" description="Helical" evidence="4">
    <location>
        <begin position="107"/>
        <end position="129"/>
    </location>
</feature>
<feature type="transmembrane region" description="Helical" evidence="4">
    <location>
        <begin position="309"/>
        <end position="335"/>
    </location>
</feature>
<feature type="transmembrane region" description="Helical" evidence="4">
    <location>
        <begin position="284"/>
        <end position="303"/>
    </location>
</feature>
<dbReference type="SUPFAM" id="SSF103473">
    <property type="entry name" value="MFS general substrate transporter"/>
    <property type="match status" value="1"/>
</dbReference>
<feature type="transmembrane region" description="Helical" evidence="4">
    <location>
        <begin position="375"/>
        <end position="393"/>
    </location>
</feature>
<dbReference type="PANTHER" id="PTHR23518">
    <property type="entry name" value="C-METHYLTRANSFERASE"/>
    <property type="match status" value="1"/>
</dbReference>
<dbReference type="InterPro" id="IPR036259">
    <property type="entry name" value="MFS_trans_sf"/>
</dbReference>
<feature type="transmembrane region" description="Helical" evidence="4">
    <location>
        <begin position="81"/>
        <end position="101"/>
    </location>
</feature>
<feature type="transmembrane region" description="Helical" evidence="4">
    <location>
        <begin position="347"/>
        <end position="369"/>
    </location>
</feature>
<feature type="transmembrane region" description="Helical" evidence="4">
    <location>
        <begin position="219"/>
        <end position="242"/>
    </location>
</feature>
<evidence type="ECO:0000256" key="3">
    <source>
        <dbReference type="ARBA" id="ARBA00023136"/>
    </source>
</evidence>
<dbReference type="PANTHER" id="PTHR23518:SF2">
    <property type="entry name" value="MAJOR FACILITATOR SUPERFAMILY TRANSPORTER"/>
    <property type="match status" value="1"/>
</dbReference>
<dbReference type="Gene3D" id="1.20.1250.20">
    <property type="entry name" value="MFS general substrate transporter like domains"/>
    <property type="match status" value="2"/>
</dbReference>
<comment type="caution">
    <text evidence="6">The sequence shown here is derived from an EMBL/GenBank/DDBJ whole genome shotgun (WGS) entry which is preliminary data.</text>
</comment>
<feature type="transmembrane region" description="Helical" evidence="4">
    <location>
        <begin position="168"/>
        <end position="190"/>
    </location>
</feature>
<feature type="transmembrane region" description="Helical" evidence="4">
    <location>
        <begin position="254"/>
        <end position="272"/>
    </location>
</feature>
<feature type="transmembrane region" description="Helical" evidence="4">
    <location>
        <begin position="141"/>
        <end position="162"/>
    </location>
</feature>
<protein>
    <submittedName>
        <fullName evidence="6">MFS transporter</fullName>
    </submittedName>
</protein>
<dbReference type="EMBL" id="DTMF01000010">
    <property type="protein sequence ID" value="HGF32823.1"/>
    <property type="molecule type" value="Genomic_DNA"/>
</dbReference>
<dbReference type="PROSITE" id="PS50850">
    <property type="entry name" value="MFS"/>
    <property type="match status" value="1"/>
</dbReference>
<evidence type="ECO:0000259" key="5">
    <source>
        <dbReference type="PROSITE" id="PS50850"/>
    </source>
</evidence>
<feature type="transmembrane region" description="Helical" evidence="4">
    <location>
        <begin position="45"/>
        <end position="74"/>
    </location>
</feature>
<evidence type="ECO:0000313" key="6">
    <source>
        <dbReference type="EMBL" id="HGF32823.1"/>
    </source>
</evidence>
<dbReference type="InterPro" id="IPR020846">
    <property type="entry name" value="MFS_dom"/>
</dbReference>
<evidence type="ECO:0000256" key="4">
    <source>
        <dbReference type="SAM" id="Phobius"/>
    </source>
</evidence>
<keyword evidence="3 4" id="KW-0472">Membrane</keyword>
<proteinExistence type="predicted"/>
<dbReference type="InterPro" id="IPR011701">
    <property type="entry name" value="MFS"/>
</dbReference>
<keyword evidence="2 4" id="KW-1133">Transmembrane helix</keyword>
<dbReference type="GO" id="GO:0022857">
    <property type="term" value="F:transmembrane transporter activity"/>
    <property type="evidence" value="ECO:0007669"/>
    <property type="project" value="InterPro"/>
</dbReference>
<reference evidence="6" key="1">
    <citation type="journal article" date="2020" name="mSystems">
        <title>Genome- and Community-Level Interaction Insights into Carbon Utilization and Element Cycling Functions of Hydrothermarchaeota in Hydrothermal Sediment.</title>
        <authorList>
            <person name="Zhou Z."/>
            <person name="Liu Y."/>
            <person name="Xu W."/>
            <person name="Pan J."/>
            <person name="Luo Z.H."/>
            <person name="Li M."/>
        </authorList>
    </citation>
    <scope>NUCLEOTIDE SEQUENCE [LARGE SCALE GENOMIC DNA]</scope>
    <source>
        <strain evidence="6">SpSt-897</strain>
    </source>
</reference>
<dbReference type="AlphaFoldDB" id="A0A7C3UX17"/>
<organism evidence="6">
    <name type="scientific">Desulfobacca acetoxidans</name>
    <dbReference type="NCBI Taxonomy" id="60893"/>
    <lineage>
        <taxon>Bacteria</taxon>
        <taxon>Pseudomonadati</taxon>
        <taxon>Thermodesulfobacteriota</taxon>
        <taxon>Desulfobaccia</taxon>
        <taxon>Desulfobaccales</taxon>
        <taxon>Desulfobaccaceae</taxon>
        <taxon>Desulfobacca</taxon>
    </lineage>
</organism>
<feature type="domain" description="Major facilitator superfamily (MFS) profile" evidence="5">
    <location>
        <begin position="15"/>
        <end position="397"/>
    </location>
</feature>
<dbReference type="Pfam" id="PF07690">
    <property type="entry name" value="MFS_1"/>
    <property type="match status" value="1"/>
</dbReference>
<evidence type="ECO:0000256" key="2">
    <source>
        <dbReference type="ARBA" id="ARBA00022989"/>
    </source>
</evidence>
<gene>
    <name evidence="6" type="ORF">ENW96_00335</name>
</gene>
<name>A0A7C3UX17_9BACT</name>
<feature type="transmembrane region" description="Helical" evidence="4">
    <location>
        <begin position="12"/>
        <end position="33"/>
    </location>
</feature>
<dbReference type="CDD" id="cd17325">
    <property type="entry name" value="MFS_MdtG_SLC18_like"/>
    <property type="match status" value="1"/>
</dbReference>
<evidence type="ECO:0000256" key="1">
    <source>
        <dbReference type="ARBA" id="ARBA00022692"/>
    </source>
</evidence>
<sequence length="402" mass="42712">MEVVPEAAAPHSYRFLLIVCCALGFASYVTSYMRIPVVPLFAQDLGAGAVMVGFINSAFLLTSGAFAFPFGLLADRWGRKIVVTAGLSISLVTSFLLAFSAAPWQLLLIYLLFGLGLAAIGPTLMAYVADVSPPTHLGRSYGAYTLAIYSGMSLGPALGGWVADWLGFRRLFVVAAVLVGLVFLAALAFLPSSRRLPPQSPAAVSKTTSWRRILRNRPLLGCWLITLGGCFGLGTFVTFAPLYMKEHNLSAGDIGVVFALQAAVNALSRLPFGRLSDSLERRWVMAAVGFLSLGAALAAFGLATTRPGFLLAASAIGVTMGLGFTPVGALIAEVVPASDRGLAMGGYNSCIYLGMMISSALMGVVIGWLGYTWSYALMGSIVCLSTWGFYWLIRDFAKHLQI</sequence>